<accession>A0AAJ7SZG0</accession>
<feature type="compositionally biased region" description="Basic and acidic residues" evidence="1">
    <location>
        <begin position="1740"/>
        <end position="1751"/>
    </location>
</feature>
<dbReference type="RefSeq" id="XP_032807423.1">
    <property type="nucleotide sequence ID" value="XM_032951532.1"/>
</dbReference>
<reference evidence="5" key="1">
    <citation type="submission" date="2025-08" db="UniProtKB">
        <authorList>
            <consortium name="RefSeq"/>
        </authorList>
    </citation>
    <scope>IDENTIFICATION</scope>
    <source>
        <tissue evidence="5">Sperm</tissue>
    </source>
</reference>
<feature type="chain" id="PRO_5042532248" evidence="3">
    <location>
        <begin position="21"/>
        <end position="1829"/>
    </location>
</feature>
<protein>
    <submittedName>
        <fullName evidence="5">Uncharacterized protein LOC116941002</fullName>
    </submittedName>
</protein>
<keyword evidence="2" id="KW-1133">Transmembrane helix</keyword>
<evidence type="ECO:0000313" key="5">
    <source>
        <dbReference type="RefSeq" id="XP_032807423.1"/>
    </source>
</evidence>
<evidence type="ECO:0000256" key="2">
    <source>
        <dbReference type="SAM" id="Phobius"/>
    </source>
</evidence>
<keyword evidence="2" id="KW-0812">Transmembrane</keyword>
<keyword evidence="3" id="KW-0732">Signal</keyword>
<keyword evidence="2" id="KW-0472">Membrane</keyword>
<feature type="signal peptide" evidence="3">
    <location>
        <begin position="1"/>
        <end position="20"/>
    </location>
</feature>
<evidence type="ECO:0000313" key="4">
    <source>
        <dbReference type="Proteomes" id="UP001318040"/>
    </source>
</evidence>
<evidence type="ECO:0000256" key="1">
    <source>
        <dbReference type="SAM" id="MobiDB-lite"/>
    </source>
</evidence>
<dbReference type="KEGG" id="pmrn:116941002"/>
<dbReference type="Proteomes" id="UP001318040">
    <property type="component" value="Chromosome 10"/>
</dbReference>
<proteinExistence type="predicted"/>
<gene>
    <name evidence="5" type="primary">LOC116941002</name>
</gene>
<feature type="region of interest" description="Disordered" evidence="1">
    <location>
        <begin position="1736"/>
        <end position="1789"/>
    </location>
</feature>
<evidence type="ECO:0000256" key="3">
    <source>
        <dbReference type="SAM" id="SignalP"/>
    </source>
</evidence>
<name>A0AAJ7SZG0_PETMA</name>
<sequence>MKRPSGILCVMLLMCDGIYGGIVLSHRGATSATFVEGLSPVRVFKGEVTVLDQRGTMAYIQASILNAVDGQAEVLSTGQDGGPGVPWVQSSDGTLTLLELNGAHAYQSALAALTYANLKHNPDPRPRHVHVIAVRTGGRVSAALNTTVLIRLTNRSPFFNHGPLHTLYTVENANKWSQVPHTVLGLFGSLINDTDTGDQLGIAIVGADNSHGQWEYLTWPGSWKAMSEGSSGPDRRLHRSSTLLRRSVALRATWGNFLRFLPAPHFNGNSTVSVVAWDSTGHTASVPDGGMVNATFVDDSCPFSREMLTITMVVLSVNDAPWVSPEPLWLSTVAEDSLAPPGDPITLLLDICRDPDVTDPAQALGVAVTDVENTNGQWEYSADGGGTWLALESSLALMDAMLLGEEWSNELYRLRFVPRLHYTGRASLRFKAWDFTDGRKAGTRGVNVKLYTPFGAYSQWEGTVLVQVTPVNHSPSLDTAALSLGHTEEGSTGGEGTRIRDSIWGHWSDPDPKDDRGVAVVSVDNSHGRWQFSCDAGDRDEPRRWTEIGGTSVENAVLLLVSCAVRFVPKPLFNTELDLSGDRRPHADRPSLGVLAWDNTGRSAGMSGQSGVNISYFNESNNTEFGKLVVSAYATVKSVNDRPVIKSSKTIKYINFYVAHGPSPVFFNDLLLYDLDSKYMMSVRAKVRYAPATSPAEWDCRSDDQHSHETLSVKKTIPPAFSVNVLSLCPYSIEIVVRVEANGRKASASEYTQMLTNLQYNNTSPRPSLAQRYISLQAWDGEDWSDTLEIGLQIKWLPTQMLLLNDLILNKKVSVMPVMNVTLLEGSEVSFAIVHELATQMPNLQPQHIQILPDGLNVTSVKYDIYSGIISIQGVSGQHGVEKMHYAVDRDGNGGYIYGLLVIIVLQVNHSPVCESATYEVLENSLQVIDMQKYFSDRDHAADELTFSLIISGGIVQQKNLTLPSGSHVSSNGGASLVFSPAKGYVGPELIQFMVCDPCADQALYIKSELPAPCEREANQVRVHRMSGLQASGTRPGCGMGTLTILVLNVNNPPVIRPLSAIVLTHQNITFQLFSWLFYNQSEGHLSTPGMVLYDPDDAQAQFLLGLGLNPSDYGLSSMTDLDVTSLMLTETPHLGVVKLEDEEERPLLKYTASAGSAGYDWFTFRVCDRTSAGKKRACTKGSVSIQVTNPGPSIVSFTAIPALTKSSENAALHSDSKISSGDMMVVEFDMETNLPPLQKIGKLVSKQDIDKMFNLSTCWNPALSDYVGTWLSPKQFVIVVLNVTVSEFNSNRIDQCLVTVRGDVGQCGGFVNDDPLPASGWSPYCLTTTSMSSAHTVSRSPPLQGSWGLTIPKVTGVIVQNDHVPLSLIVSGGRSYLGKFSMITIALQPPLSESQLLEFCSANLGDIVDKDAILQAGFVVRKLQCLNRHEDVTVGSSNIHMDSNSVLKSTKASGGLKAFKEISDYFENYQSNVTSMPVSTDLTLFIDSSNGYNVEYSQSYKLFKRIIRNDFLINLVSKDSSVRVTEFVKYNELHANNPLELYFAHFSDATPKVTKIDVNDAPIPVKDFFSRGDIITIEFDRDTDTPLVSTRKELDKVVNFSTVIGKDYIGQWLNKKVLQIKIKDSIDQPHGPVDVVMSFRRSAHSHLRDHPAVSKQLLNCVGVNVCGSHSGGSVGVCEARQLSCRAEGTFNIAQTAGAARVTSTHWWSYAVLTLVLGLLLNTLVVLWIFCCKRKSKKGPPRERANGERKATSVHRGTSPADRGTSPVQVQRARDSTRQQIGQLGSTSPESSRLLRECVFVDLSADDPANIHRTLLKPHTKMLLENDKL</sequence>
<keyword evidence="4" id="KW-1185">Reference proteome</keyword>
<feature type="transmembrane region" description="Helical" evidence="2">
    <location>
        <begin position="1707"/>
        <end position="1730"/>
    </location>
</feature>
<feature type="compositionally biased region" description="Polar residues" evidence="1">
    <location>
        <begin position="1778"/>
        <end position="1789"/>
    </location>
</feature>
<organism evidence="4 5">
    <name type="scientific">Petromyzon marinus</name>
    <name type="common">Sea lamprey</name>
    <dbReference type="NCBI Taxonomy" id="7757"/>
    <lineage>
        <taxon>Eukaryota</taxon>
        <taxon>Metazoa</taxon>
        <taxon>Chordata</taxon>
        <taxon>Craniata</taxon>
        <taxon>Vertebrata</taxon>
        <taxon>Cyclostomata</taxon>
        <taxon>Hyperoartia</taxon>
        <taxon>Petromyzontiformes</taxon>
        <taxon>Petromyzontidae</taxon>
        <taxon>Petromyzon</taxon>
    </lineage>
</organism>